<feature type="compositionally biased region" description="Low complexity" evidence="3">
    <location>
        <begin position="190"/>
        <end position="204"/>
    </location>
</feature>
<evidence type="ECO:0000313" key="5">
    <source>
        <dbReference type="EMBL" id="KAG8480212.1"/>
    </source>
</evidence>
<comment type="caution">
    <text evidence="5">The sequence shown here is derived from an EMBL/GenBank/DDBJ whole genome shotgun (WGS) entry which is preliminary data.</text>
</comment>
<feature type="repeat" description="RCC1" evidence="2">
    <location>
        <begin position="270"/>
        <end position="349"/>
    </location>
</feature>
<dbReference type="Pfam" id="PF13540">
    <property type="entry name" value="RCC1_2"/>
    <property type="match status" value="1"/>
</dbReference>
<proteinExistence type="predicted"/>
<dbReference type="EMBL" id="JAHUZN010000010">
    <property type="protein sequence ID" value="KAG8480212.1"/>
    <property type="molecule type" value="Genomic_DNA"/>
</dbReference>
<dbReference type="Proteomes" id="UP000701853">
    <property type="component" value="Chromosome 10"/>
</dbReference>
<evidence type="ECO:0000259" key="4">
    <source>
        <dbReference type="Pfam" id="PF25390"/>
    </source>
</evidence>
<gene>
    <name evidence="5" type="ORF">CXB51_024937</name>
</gene>
<dbReference type="AlphaFoldDB" id="A0A8J5YD47"/>
<feature type="domain" description="RCC1-like" evidence="4">
    <location>
        <begin position="236"/>
        <end position="468"/>
    </location>
</feature>
<dbReference type="PANTHER" id="PTHR22870:SF382">
    <property type="entry name" value="REGULATOR OF CHROMOSOME CONDENSATION (RCC1) FAMILY PROTEIN"/>
    <property type="match status" value="1"/>
</dbReference>
<dbReference type="PROSITE" id="PS50012">
    <property type="entry name" value="RCC1_3"/>
    <property type="match status" value="4"/>
</dbReference>
<dbReference type="OrthoDB" id="5370059at2759"/>
<organism evidence="5 6">
    <name type="scientific">Gossypium anomalum</name>
    <dbReference type="NCBI Taxonomy" id="47600"/>
    <lineage>
        <taxon>Eukaryota</taxon>
        <taxon>Viridiplantae</taxon>
        <taxon>Streptophyta</taxon>
        <taxon>Embryophyta</taxon>
        <taxon>Tracheophyta</taxon>
        <taxon>Spermatophyta</taxon>
        <taxon>Magnoliopsida</taxon>
        <taxon>eudicotyledons</taxon>
        <taxon>Gunneridae</taxon>
        <taxon>Pentapetalae</taxon>
        <taxon>rosids</taxon>
        <taxon>malvids</taxon>
        <taxon>Malvales</taxon>
        <taxon>Malvaceae</taxon>
        <taxon>Malvoideae</taxon>
        <taxon>Gossypium</taxon>
    </lineage>
</organism>
<dbReference type="Gene3D" id="2.130.10.30">
    <property type="entry name" value="Regulator of chromosome condensation 1/beta-lactamase-inhibitor protein II"/>
    <property type="match status" value="3"/>
</dbReference>
<feature type="repeat" description="RCC1" evidence="2">
    <location>
        <begin position="73"/>
        <end position="125"/>
    </location>
</feature>
<accession>A0A8J5YD47</accession>
<sequence length="540" mass="57395">MNGEGKESKEVKMEEAVNKERVVFMWGYLPGALPQRTPLLSPVNVQIPASAGCSWTDVCGGGCGFAMAISDSGKLITWGSTDDLGQSYVTSGKHGEIPEPFPLPTEVSVVKAAAGWAHCAAVTENAEVYTWGWKECIPSGKVFGDLPMGTNLEKDVFERQNSLLAEQDKQIDICSCWYTHFMKGEILEVSPRSQGSRSSGGTFSAADSKGGGEEGTKRRRTSSAKHSAESSSSGDETLSALPCLVTLNPGVRIATVAAGGRHTLALSDTGQVWGWGYGGEGQLGLGSRIRMVSSPHPVPCIESSSLGKDRASALSRGSLSSERQSFRVPGSYVKGIACGGRHSAVITDAGALLTFGWGLYGQCGQGSTDDELSPTCVSSLLGIRIESVAAGLWHTVCVSTDGDVYAFGGNQFGQLGTGGDQAETLPRLLDAPSLENTNVKIVSCGARHSAIITEDGKIFCWGWNKYGQDPWKYIFAYLSQCCGVWLKLKTEILSSRCLKQLGLGDVIDRNIPSQVTIEGCSPKNIACGWWHTLLLAESPT</sequence>
<dbReference type="Pfam" id="PF00415">
    <property type="entry name" value="RCC1"/>
    <property type="match status" value="1"/>
</dbReference>
<name>A0A8J5YD47_9ROSI</name>
<dbReference type="InterPro" id="IPR051210">
    <property type="entry name" value="Ub_ligase/GEF_domain"/>
</dbReference>
<dbReference type="InterPro" id="IPR058923">
    <property type="entry name" value="RCC1-like_dom"/>
</dbReference>
<dbReference type="InterPro" id="IPR000408">
    <property type="entry name" value="Reg_chr_condens"/>
</dbReference>
<dbReference type="PROSITE" id="PS00626">
    <property type="entry name" value="RCC1_2"/>
    <property type="match status" value="3"/>
</dbReference>
<evidence type="ECO:0000313" key="6">
    <source>
        <dbReference type="Proteomes" id="UP000701853"/>
    </source>
</evidence>
<keyword evidence="6" id="KW-1185">Reference proteome</keyword>
<dbReference type="SUPFAM" id="SSF50985">
    <property type="entry name" value="RCC1/BLIP-II"/>
    <property type="match status" value="2"/>
</dbReference>
<dbReference type="Pfam" id="PF25390">
    <property type="entry name" value="WD40_RLD"/>
    <property type="match status" value="1"/>
</dbReference>
<protein>
    <recommendedName>
        <fullName evidence="4">RCC1-like domain-containing protein</fullName>
    </recommendedName>
</protein>
<feature type="repeat" description="RCC1" evidence="2">
    <location>
        <begin position="402"/>
        <end position="455"/>
    </location>
</feature>
<dbReference type="PANTHER" id="PTHR22870">
    <property type="entry name" value="REGULATOR OF CHROMOSOME CONDENSATION"/>
    <property type="match status" value="1"/>
</dbReference>
<feature type="repeat" description="RCC1" evidence="2">
    <location>
        <begin position="350"/>
        <end position="401"/>
    </location>
</feature>
<feature type="region of interest" description="Disordered" evidence="3">
    <location>
        <begin position="190"/>
        <end position="236"/>
    </location>
</feature>
<evidence type="ECO:0000256" key="2">
    <source>
        <dbReference type="PROSITE-ProRule" id="PRU00235"/>
    </source>
</evidence>
<dbReference type="PRINTS" id="PR00633">
    <property type="entry name" value="RCCNDNSATION"/>
</dbReference>
<dbReference type="InterPro" id="IPR009091">
    <property type="entry name" value="RCC1/BLIP-II"/>
</dbReference>
<evidence type="ECO:0000256" key="3">
    <source>
        <dbReference type="SAM" id="MobiDB-lite"/>
    </source>
</evidence>
<reference evidence="5 6" key="1">
    <citation type="journal article" date="2021" name="bioRxiv">
        <title>The Gossypium anomalum genome as a resource for cotton improvement and evolutionary analysis of hybrid incompatibility.</title>
        <authorList>
            <person name="Grover C.E."/>
            <person name="Yuan D."/>
            <person name="Arick M.A."/>
            <person name="Miller E.R."/>
            <person name="Hu G."/>
            <person name="Peterson D.G."/>
            <person name="Wendel J.F."/>
            <person name="Udall J.A."/>
        </authorList>
    </citation>
    <scope>NUCLEOTIDE SEQUENCE [LARGE SCALE GENOMIC DNA]</scope>
    <source>
        <strain evidence="5">JFW-Udall</strain>
        <tissue evidence="5">Leaf</tissue>
    </source>
</reference>
<keyword evidence="1" id="KW-0677">Repeat</keyword>
<evidence type="ECO:0000256" key="1">
    <source>
        <dbReference type="ARBA" id="ARBA00022737"/>
    </source>
</evidence>